<protein>
    <submittedName>
        <fullName evidence="2">Uncharacterized protein</fullName>
    </submittedName>
</protein>
<dbReference type="EMBL" id="DF238829">
    <property type="protein sequence ID" value="GAC99224.1"/>
    <property type="molecule type" value="Genomic_DNA"/>
</dbReference>
<sequence>MIPNWLPMPPHPSTHQRRHLCSPVVDVKPPSRVESEGDRWEALALPPATSGLGCAARATLRVFILASKKRIHKRAVIRHRARTRLVAALRTAITRLEISDFDVAHKLDVRKHVLMLVANPDAYAKDMDALVTEMDSAVRRIASLYSRKHNASSSATTASARSKKYVPRKATA</sequence>
<organism evidence="2 3">
    <name type="scientific">Pseudozyma hubeiensis (strain SY62)</name>
    <name type="common">Yeast</name>
    <dbReference type="NCBI Taxonomy" id="1305764"/>
    <lineage>
        <taxon>Eukaryota</taxon>
        <taxon>Fungi</taxon>
        <taxon>Dikarya</taxon>
        <taxon>Basidiomycota</taxon>
        <taxon>Ustilaginomycotina</taxon>
        <taxon>Ustilaginomycetes</taxon>
        <taxon>Ustilaginales</taxon>
        <taxon>Ustilaginaceae</taxon>
        <taxon>Pseudozyma</taxon>
    </lineage>
</organism>
<reference evidence="3" key="1">
    <citation type="journal article" date="2013" name="Genome Announc.">
        <title>Draft genome sequence of the basidiomycetous yeast-like fungus Pseudozyma hubeiensis SY62, which produces an abundant amount of the biosurfactant mannosylerythritol lipids.</title>
        <authorList>
            <person name="Konishi M."/>
            <person name="Hatada Y."/>
            <person name="Horiuchi J."/>
        </authorList>
    </citation>
    <scope>NUCLEOTIDE SEQUENCE [LARGE SCALE GENOMIC DNA]</scope>
    <source>
        <strain evidence="3">SY62</strain>
    </source>
</reference>
<evidence type="ECO:0000313" key="3">
    <source>
        <dbReference type="Proteomes" id="UP000014071"/>
    </source>
</evidence>
<keyword evidence="3" id="KW-1185">Reference proteome</keyword>
<dbReference type="OrthoDB" id="3365574at2759"/>
<feature type="region of interest" description="Disordered" evidence="1">
    <location>
        <begin position="152"/>
        <end position="172"/>
    </location>
</feature>
<evidence type="ECO:0000256" key="1">
    <source>
        <dbReference type="SAM" id="MobiDB-lite"/>
    </source>
</evidence>
<dbReference type="GeneID" id="24112090"/>
<gene>
    <name evidence="2" type="ORF">PHSY_006824</name>
</gene>
<dbReference type="AlphaFoldDB" id="R9PCY8"/>
<dbReference type="HOGENOM" id="CLU_097275_0_0_1"/>
<accession>R9PCY8</accession>
<dbReference type="InterPro" id="IPR014721">
    <property type="entry name" value="Ribsml_uS5_D2-typ_fold_subgr"/>
</dbReference>
<proteinExistence type="predicted"/>
<dbReference type="RefSeq" id="XP_012192811.1">
    <property type="nucleotide sequence ID" value="XM_012337421.1"/>
</dbReference>
<dbReference type="Gene3D" id="3.30.230.10">
    <property type="match status" value="1"/>
</dbReference>
<feature type="compositionally biased region" description="Basic residues" evidence="1">
    <location>
        <begin position="161"/>
        <end position="172"/>
    </location>
</feature>
<evidence type="ECO:0000313" key="2">
    <source>
        <dbReference type="EMBL" id="GAC99224.1"/>
    </source>
</evidence>
<dbReference type="Proteomes" id="UP000014071">
    <property type="component" value="Unassembled WGS sequence"/>
</dbReference>
<name>R9PCY8_PSEHS</name>
<dbReference type="eggNOG" id="ENOG502TAV8">
    <property type="taxonomic scope" value="Eukaryota"/>
</dbReference>